<dbReference type="KEGG" id="vbo:CKY39_25445"/>
<dbReference type="Proteomes" id="UP000217154">
    <property type="component" value="Chromosome"/>
</dbReference>
<dbReference type="RefSeq" id="WP_095746428.1">
    <property type="nucleotide sequence ID" value="NZ_CP023284.1"/>
</dbReference>
<accession>A0A250DPA4</accession>
<evidence type="ECO:0000313" key="1">
    <source>
        <dbReference type="EMBL" id="ATA56208.1"/>
    </source>
</evidence>
<protein>
    <recommendedName>
        <fullName evidence="3">DUF2867 domain-containing protein</fullName>
    </recommendedName>
</protein>
<reference evidence="1 2" key="1">
    <citation type="submission" date="2017-09" db="EMBL/GenBank/DDBJ databases">
        <title>The diverse metabolic capabilities of V. boronicumulans make it an excellent choice for continued studies on novel biodegradation.</title>
        <authorList>
            <person name="Sun S."/>
        </authorList>
    </citation>
    <scope>NUCLEOTIDE SEQUENCE [LARGE SCALE GENOMIC DNA]</scope>
    <source>
        <strain evidence="1 2">J1</strain>
    </source>
</reference>
<organism evidence="1 2">
    <name type="scientific">Variovorax boronicumulans</name>
    <dbReference type="NCBI Taxonomy" id="436515"/>
    <lineage>
        <taxon>Bacteria</taxon>
        <taxon>Pseudomonadati</taxon>
        <taxon>Pseudomonadota</taxon>
        <taxon>Betaproteobacteria</taxon>
        <taxon>Burkholderiales</taxon>
        <taxon>Comamonadaceae</taxon>
        <taxon>Variovorax</taxon>
    </lineage>
</organism>
<name>A0A250DPA4_9BURK</name>
<sequence length="186" mass="20753">MELMNRYLPRYQFAETHSLHVLAPPARVLDVAARPEITDDPVARSLIALRELPNRLASRLGLAAPTLRQREAFGFADFTPLGRDGERELAFGLAGRFWRFDYGLVPLADGPAFAALDATGLAKLVLHFTAEPEGTGTRLTTRTRVWCGDAAAQRRFTAYWLLIRPASGLIRRRMLQRVRDAALLPS</sequence>
<evidence type="ECO:0008006" key="3">
    <source>
        <dbReference type="Google" id="ProtNLM"/>
    </source>
</evidence>
<dbReference type="AlphaFoldDB" id="A0A250DPA4"/>
<evidence type="ECO:0000313" key="2">
    <source>
        <dbReference type="Proteomes" id="UP000217154"/>
    </source>
</evidence>
<proteinExistence type="predicted"/>
<gene>
    <name evidence="1" type="ORF">CKY39_25445</name>
</gene>
<dbReference type="EMBL" id="CP023284">
    <property type="protein sequence ID" value="ATA56208.1"/>
    <property type="molecule type" value="Genomic_DNA"/>
</dbReference>